<dbReference type="RefSeq" id="WP_378475832.1">
    <property type="nucleotide sequence ID" value="NZ_JBHUIW010000001.1"/>
</dbReference>
<feature type="active site" description="Proton donor/acceptor" evidence="7">
    <location>
        <position position="353"/>
    </location>
</feature>
<comment type="caution">
    <text evidence="10">The sequence shown here is derived from an EMBL/GenBank/DDBJ whole genome shotgun (WGS) entry which is preliminary data.</text>
</comment>
<proteinExistence type="inferred from homology"/>
<feature type="region of interest" description="Disordered" evidence="8">
    <location>
        <begin position="1"/>
        <end position="28"/>
    </location>
</feature>
<feature type="active site" description="Nucleophile" evidence="7">
    <location>
        <position position="372"/>
    </location>
</feature>
<dbReference type="SUPFAM" id="SSF141523">
    <property type="entry name" value="L,D-transpeptidase catalytic domain-like"/>
    <property type="match status" value="1"/>
</dbReference>
<evidence type="ECO:0000256" key="2">
    <source>
        <dbReference type="ARBA" id="ARBA00005992"/>
    </source>
</evidence>
<dbReference type="InterPro" id="IPR005490">
    <property type="entry name" value="LD_TPept_cat_dom"/>
</dbReference>
<evidence type="ECO:0000256" key="8">
    <source>
        <dbReference type="SAM" id="MobiDB-lite"/>
    </source>
</evidence>
<keyword evidence="3" id="KW-0808">Transferase</keyword>
<evidence type="ECO:0000256" key="7">
    <source>
        <dbReference type="PROSITE-ProRule" id="PRU01373"/>
    </source>
</evidence>
<dbReference type="Gene3D" id="2.40.440.10">
    <property type="entry name" value="L,D-transpeptidase catalytic domain-like"/>
    <property type="match status" value="1"/>
</dbReference>
<dbReference type="Pfam" id="PF03734">
    <property type="entry name" value="YkuD"/>
    <property type="match status" value="1"/>
</dbReference>
<dbReference type="PROSITE" id="PS52029">
    <property type="entry name" value="LD_TPASE"/>
    <property type="match status" value="1"/>
</dbReference>
<dbReference type="InterPro" id="IPR038063">
    <property type="entry name" value="Transpep_catalytic_dom"/>
</dbReference>
<dbReference type="InterPro" id="IPR052905">
    <property type="entry name" value="LD-transpeptidase_YkuD-like"/>
</dbReference>
<dbReference type="Gene3D" id="1.10.101.10">
    <property type="entry name" value="PGBD-like superfamily/PGBD"/>
    <property type="match status" value="1"/>
</dbReference>
<evidence type="ECO:0000313" key="10">
    <source>
        <dbReference type="EMBL" id="MFD2180616.1"/>
    </source>
</evidence>
<keyword evidence="11" id="KW-1185">Reference proteome</keyword>
<feature type="domain" description="L,D-TPase catalytic" evidence="9">
    <location>
        <begin position="223"/>
        <end position="400"/>
    </location>
</feature>
<sequence length="454" mass="49653">MDGDVKKDGGAAGIHRHDGAPRGATRHDGLDRRAVVRALAGGVAGLAAFAGRAFAQGSPGQDAVLEQLIQQSQGRNFGQGFDSASRTILMPKASLPTLDPSTAQTSEQFIPRYEEIVARGGWPTVPQVERLRLGNRNPAVPVLRDRLAVSGDIDPAAAGAGDVYDSYVEAAVRRFQARHGLTVDGVVRQQTLKALNVPAQVRLAQLRINVVRLRTLSSNLGNKLVVANIPAAQIEAIEGGVVVSRHVTVAGKPDRASPILQSRVVEVNFNPYWTVPVSIVRKDLIPRMQEEPDYLTKNHIRIFDGRGTELQPTQINWNSNEAVNYRFKQDPGDFNSLGSIRINFPNKDDVYMHDTPSKSLFGEDFRFHSSGCMRVQNVRDLVVWLLSDTPGWSRAEIDAVIKSGERKDARLATPVPLYWVYVTAWVTPDGVVQFRDDIYSRDGLAASQGAASRG</sequence>
<dbReference type="PANTHER" id="PTHR41533:SF1">
    <property type="entry name" value="L,D-TRANSPEPTIDASE YCBB-RELATED"/>
    <property type="match status" value="1"/>
</dbReference>
<evidence type="ECO:0000256" key="4">
    <source>
        <dbReference type="ARBA" id="ARBA00022960"/>
    </source>
</evidence>
<dbReference type="InterPro" id="IPR036365">
    <property type="entry name" value="PGBD-like_sf"/>
</dbReference>
<evidence type="ECO:0000256" key="6">
    <source>
        <dbReference type="ARBA" id="ARBA00023316"/>
    </source>
</evidence>
<evidence type="ECO:0000256" key="5">
    <source>
        <dbReference type="ARBA" id="ARBA00022984"/>
    </source>
</evidence>
<organism evidence="10 11">
    <name type="scientific">Rhodoplanes azumiensis</name>
    <dbReference type="NCBI Taxonomy" id="1897628"/>
    <lineage>
        <taxon>Bacteria</taxon>
        <taxon>Pseudomonadati</taxon>
        <taxon>Pseudomonadota</taxon>
        <taxon>Alphaproteobacteria</taxon>
        <taxon>Hyphomicrobiales</taxon>
        <taxon>Nitrobacteraceae</taxon>
        <taxon>Rhodoplanes</taxon>
    </lineage>
</organism>
<dbReference type="InterPro" id="IPR006311">
    <property type="entry name" value="TAT_signal"/>
</dbReference>
<dbReference type="InterPro" id="IPR002477">
    <property type="entry name" value="Peptidoglycan-bd-like"/>
</dbReference>
<evidence type="ECO:0000256" key="1">
    <source>
        <dbReference type="ARBA" id="ARBA00004752"/>
    </source>
</evidence>
<dbReference type="InterPro" id="IPR036366">
    <property type="entry name" value="PGBDSf"/>
</dbReference>
<comment type="similarity">
    <text evidence="2">Belongs to the YkuD family.</text>
</comment>
<evidence type="ECO:0000313" key="11">
    <source>
        <dbReference type="Proteomes" id="UP001597314"/>
    </source>
</evidence>
<dbReference type="CDD" id="cd16913">
    <property type="entry name" value="YkuD_like"/>
    <property type="match status" value="1"/>
</dbReference>
<keyword evidence="6 7" id="KW-0961">Cell wall biogenesis/degradation</keyword>
<keyword evidence="4 7" id="KW-0133">Cell shape</keyword>
<dbReference type="PROSITE" id="PS51318">
    <property type="entry name" value="TAT"/>
    <property type="match status" value="1"/>
</dbReference>
<dbReference type="Pfam" id="PF01471">
    <property type="entry name" value="PG_binding_1"/>
    <property type="match status" value="1"/>
</dbReference>
<dbReference type="PANTHER" id="PTHR41533">
    <property type="entry name" value="L,D-TRANSPEPTIDASE HI_1667-RELATED"/>
    <property type="match status" value="1"/>
</dbReference>
<keyword evidence="5 7" id="KW-0573">Peptidoglycan synthesis</keyword>
<dbReference type="EMBL" id="JBHUIW010000001">
    <property type="protein sequence ID" value="MFD2180616.1"/>
    <property type="molecule type" value="Genomic_DNA"/>
</dbReference>
<evidence type="ECO:0000259" key="9">
    <source>
        <dbReference type="PROSITE" id="PS52029"/>
    </source>
</evidence>
<comment type="pathway">
    <text evidence="1 7">Cell wall biogenesis; peptidoglycan biosynthesis.</text>
</comment>
<name>A0ABW5ADA7_9BRAD</name>
<reference evidence="11" key="1">
    <citation type="journal article" date="2019" name="Int. J. Syst. Evol. Microbiol.">
        <title>The Global Catalogue of Microorganisms (GCM) 10K type strain sequencing project: providing services to taxonomists for standard genome sequencing and annotation.</title>
        <authorList>
            <consortium name="The Broad Institute Genomics Platform"/>
            <consortium name="The Broad Institute Genome Sequencing Center for Infectious Disease"/>
            <person name="Wu L."/>
            <person name="Ma J."/>
        </authorList>
    </citation>
    <scope>NUCLEOTIDE SEQUENCE [LARGE SCALE GENOMIC DNA]</scope>
    <source>
        <strain evidence="11">CGMCC 1.6774</strain>
    </source>
</reference>
<accession>A0ABW5ADA7</accession>
<protein>
    <submittedName>
        <fullName evidence="10">Murein L,D-transpeptidase</fullName>
    </submittedName>
</protein>
<evidence type="ECO:0000256" key="3">
    <source>
        <dbReference type="ARBA" id="ARBA00022679"/>
    </source>
</evidence>
<dbReference type="SUPFAM" id="SSF47090">
    <property type="entry name" value="PGBD-like"/>
    <property type="match status" value="1"/>
</dbReference>
<gene>
    <name evidence="10" type="ORF">ACFSOX_00485</name>
</gene>
<dbReference type="Proteomes" id="UP001597314">
    <property type="component" value="Unassembled WGS sequence"/>
</dbReference>